<evidence type="ECO:0000313" key="1">
    <source>
        <dbReference type="EMBL" id="ANA43683.1"/>
    </source>
</evidence>
<sequence>MTVNNIVNGIAFSKINLSKLKEVQDVEGLKLLNIMLDNMLAQREGGSTIKDTINQAFVFVRQSAV</sequence>
<geneLocation type="plasmid" evidence="1 2">
    <name>megaplasmid</name>
</geneLocation>
<accession>A0ABM6AQU1</accession>
<evidence type="ECO:0000313" key="2">
    <source>
        <dbReference type="Proteomes" id="UP000078430"/>
    </source>
</evidence>
<name>A0ABM6AQU1_BORHE</name>
<reference evidence="1 2" key="1">
    <citation type="journal article" date="2013" name="J. Bacteriol.">
        <title>Large linear plasmids of Borrelia species that cause relapsing fever.</title>
        <authorList>
            <person name="Miller S.C."/>
            <person name="Porcella S.F."/>
            <person name="Raffel S.J."/>
            <person name="Schwan T.G."/>
            <person name="Barbour A.G."/>
        </authorList>
    </citation>
    <scope>NUCLEOTIDE SEQUENCE [LARGE SCALE GENOMIC DNA]</scope>
    <source>
        <strain evidence="1 2">HS1</strain>
    </source>
</reference>
<evidence type="ECO:0008006" key="3">
    <source>
        <dbReference type="Google" id="ProtNLM"/>
    </source>
</evidence>
<dbReference type="RefSeq" id="WP_064536594.1">
    <property type="nucleotide sequence ID" value="NZ_CP014350.1"/>
</dbReference>
<protein>
    <recommendedName>
        <fullName evidence="3">Variable large protein</fullName>
    </recommendedName>
</protein>
<proteinExistence type="predicted"/>
<dbReference type="Proteomes" id="UP000078430">
    <property type="component" value="Plasmid megaplasmid"/>
</dbReference>
<gene>
    <name evidence="1" type="ORF">AXX13_A0195</name>
</gene>
<keyword evidence="2" id="KW-1185">Reference proteome</keyword>
<reference evidence="1 2" key="2">
    <citation type="journal article" date="2016" name="Genome Announc.">
        <title>Chromosome and Plasmids of the Tick-Borne Relapsing Fever Agent Borrelia hermsii.</title>
        <authorList>
            <person name="Barbour A.G."/>
        </authorList>
    </citation>
    <scope>NUCLEOTIDE SEQUENCE [LARGE SCALE GENOMIC DNA]</scope>
    <source>
        <strain evidence="1 2">HS1</strain>
    </source>
</reference>
<organism evidence="1 2">
    <name type="scientific">Borrelia hermsii HS1</name>
    <dbReference type="NCBI Taxonomy" id="1867252"/>
    <lineage>
        <taxon>Bacteria</taxon>
        <taxon>Pseudomonadati</taxon>
        <taxon>Spirochaetota</taxon>
        <taxon>Spirochaetia</taxon>
        <taxon>Spirochaetales</taxon>
        <taxon>Borreliaceae</taxon>
        <taxon>Borrelia</taxon>
    </lineage>
</organism>
<dbReference type="EMBL" id="CP014350">
    <property type="protein sequence ID" value="ANA43683.1"/>
    <property type="molecule type" value="Genomic_DNA"/>
</dbReference>
<keyword evidence="1" id="KW-0614">Plasmid</keyword>
<dbReference type="GeneID" id="71843723"/>